<dbReference type="GO" id="GO:0140359">
    <property type="term" value="F:ABC-type transporter activity"/>
    <property type="evidence" value="ECO:0007669"/>
    <property type="project" value="InterPro"/>
</dbReference>
<comment type="similarity">
    <text evidence="5">Belongs to the ABC-2 integral membrane protein family.</text>
</comment>
<feature type="transmembrane region" description="Helical" evidence="5">
    <location>
        <begin position="261"/>
        <end position="283"/>
    </location>
</feature>
<dbReference type="STRING" id="93684.SAMN05421853_11677"/>
<feature type="region of interest" description="Disordered" evidence="6">
    <location>
        <begin position="1"/>
        <end position="23"/>
    </location>
</feature>
<evidence type="ECO:0000313" key="9">
    <source>
        <dbReference type="Proteomes" id="UP000243106"/>
    </source>
</evidence>
<feature type="transmembrane region" description="Helical" evidence="5">
    <location>
        <begin position="174"/>
        <end position="197"/>
    </location>
</feature>
<feature type="transmembrane region" description="Helical" evidence="5">
    <location>
        <begin position="129"/>
        <end position="162"/>
    </location>
</feature>
<protein>
    <recommendedName>
        <fullName evidence="5">Transport permease protein</fullName>
    </recommendedName>
</protein>
<keyword evidence="5" id="KW-0813">Transport</keyword>
<reference evidence="9" key="1">
    <citation type="submission" date="2016-10" db="EMBL/GenBank/DDBJ databases">
        <authorList>
            <person name="Varghese N."/>
            <person name="Submissions S."/>
        </authorList>
    </citation>
    <scope>NUCLEOTIDE SEQUENCE [LARGE SCALE GENOMIC DNA]</scope>
    <source>
        <strain evidence="9">JCM 10271</strain>
    </source>
</reference>
<feature type="transmembrane region" description="Helical" evidence="5">
    <location>
        <begin position="61"/>
        <end position="84"/>
    </location>
</feature>
<keyword evidence="3 5" id="KW-1133">Transmembrane helix</keyword>
<dbReference type="InterPro" id="IPR047817">
    <property type="entry name" value="ABC2_TM_bact-type"/>
</dbReference>
<keyword evidence="9" id="KW-1185">Reference proteome</keyword>
<evidence type="ECO:0000259" key="7">
    <source>
        <dbReference type="PROSITE" id="PS51012"/>
    </source>
</evidence>
<keyword evidence="2 5" id="KW-0812">Transmembrane</keyword>
<dbReference type="Proteomes" id="UP000243106">
    <property type="component" value="Unassembled WGS sequence"/>
</dbReference>
<evidence type="ECO:0000256" key="4">
    <source>
        <dbReference type="ARBA" id="ARBA00023136"/>
    </source>
</evidence>
<organism evidence="8 9">
    <name type="scientific">Roseivivax halotolerans</name>
    <dbReference type="NCBI Taxonomy" id="93684"/>
    <lineage>
        <taxon>Bacteria</taxon>
        <taxon>Pseudomonadati</taxon>
        <taxon>Pseudomonadota</taxon>
        <taxon>Alphaproteobacteria</taxon>
        <taxon>Rhodobacterales</taxon>
        <taxon>Roseobacteraceae</taxon>
        <taxon>Roseivivax</taxon>
    </lineage>
</organism>
<evidence type="ECO:0000256" key="1">
    <source>
        <dbReference type="ARBA" id="ARBA00004141"/>
    </source>
</evidence>
<dbReference type="InterPro" id="IPR000412">
    <property type="entry name" value="ABC_2_transport"/>
</dbReference>
<dbReference type="GO" id="GO:0043190">
    <property type="term" value="C:ATP-binding cassette (ABC) transporter complex"/>
    <property type="evidence" value="ECO:0007669"/>
    <property type="project" value="InterPro"/>
</dbReference>
<sequence length="286" mass="30694">MTDLTADAPVPRGHVKAPEPGPPGIAALRRVPPPTPPGALSNALVFGWRAILKFRHVPEQLFDLIMTPIMFTLLFTFVFGGALAGSTGDYLQYFLPGILVQTVVFNSVYSGMGLSTDFQKGLFDRFRTLPIWSLAPFAGLMVGDVLRHLIAGGIILGIGLALGYRPEAGLIGTLAAFAMLLTIGFGMGWVFIVLGLLVRTPMTVMTLGFTILFPITFASNIMVDPATMPSWLCSFVEVNPVSLMTTALRGLMSGTASLSQIGLALIAPVVLTMALAPVVLWLYRRR</sequence>
<dbReference type="PANTHER" id="PTHR43229">
    <property type="entry name" value="NODULATION PROTEIN J"/>
    <property type="match status" value="1"/>
</dbReference>
<dbReference type="PROSITE" id="PS51012">
    <property type="entry name" value="ABC_TM2"/>
    <property type="match status" value="1"/>
</dbReference>
<dbReference type="InterPro" id="IPR013525">
    <property type="entry name" value="ABC2_TM"/>
</dbReference>
<evidence type="ECO:0000256" key="2">
    <source>
        <dbReference type="ARBA" id="ARBA00022692"/>
    </source>
</evidence>
<evidence type="ECO:0000256" key="5">
    <source>
        <dbReference type="RuleBase" id="RU361157"/>
    </source>
</evidence>
<dbReference type="Pfam" id="PF01061">
    <property type="entry name" value="ABC2_membrane"/>
    <property type="match status" value="1"/>
</dbReference>
<dbReference type="RefSeq" id="WP_093015202.1">
    <property type="nucleotide sequence ID" value="NZ_FOXV01000016.1"/>
</dbReference>
<evidence type="ECO:0000256" key="3">
    <source>
        <dbReference type="ARBA" id="ARBA00022989"/>
    </source>
</evidence>
<evidence type="ECO:0000313" key="8">
    <source>
        <dbReference type="EMBL" id="SFQ65668.1"/>
    </source>
</evidence>
<dbReference type="PANTHER" id="PTHR43229:SF2">
    <property type="entry name" value="NODULATION PROTEIN J"/>
    <property type="match status" value="1"/>
</dbReference>
<feature type="transmembrane region" description="Helical" evidence="5">
    <location>
        <begin position="204"/>
        <end position="223"/>
    </location>
</feature>
<feature type="domain" description="ABC transmembrane type-2" evidence="7">
    <location>
        <begin position="59"/>
        <end position="286"/>
    </location>
</feature>
<proteinExistence type="inferred from homology"/>
<dbReference type="AlphaFoldDB" id="A0A1I6AAC5"/>
<name>A0A1I6AAC5_9RHOB</name>
<dbReference type="InterPro" id="IPR051784">
    <property type="entry name" value="Nod_factor_ABC_transporter"/>
</dbReference>
<gene>
    <name evidence="8" type="ORF">SAMN05421853_11677</name>
</gene>
<feature type="transmembrane region" description="Helical" evidence="5">
    <location>
        <begin position="90"/>
        <end position="109"/>
    </location>
</feature>
<comment type="subcellular location">
    <subcellularLocation>
        <location evidence="5">Cell inner membrane</location>
        <topology evidence="5">Multi-pass membrane protein</topology>
    </subcellularLocation>
    <subcellularLocation>
        <location evidence="1">Membrane</location>
        <topology evidence="1">Multi-pass membrane protein</topology>
    </subcellularLocation>
</comment>
<evidence type="ECO:0000256" key="6">
    <source>
        <dbReference type="SAM" id="MobiDB-lite"/>
    </source>
</evidence>
<accession>A0A1I6AAC5</accession>
<keyword evidence="4 5" id="KW-0472">Membrane</keyword>
<dbReference type="PIRSF" id="PIRSF006648">
    <property type="entry name" value="DrrB"/>
    <property type="match status" value="1"/>
</dbReference>
<keyword evidence="5" id="KW-1003">Cell membrane</keyword>
<dbReference type="EMBL" id="FOXV01000016">
    <property type="protein sequence ID" value="SFQ65668.1"/>
    <property type="molecule type" value="Genomic_DNA"/>
</dbReference>